<name>A0A3G8LRH6_9GAMM</name>
<evidence type="ECO:0000313" key="1">
    <source>
        <dbReference type="EMBL" id="AZG72044.1"/>
    </source>
</evidence>
<reference evidence="2" key="1">
    <citation type="submission" date="2018-11" db="EMBL/GenBank/DDBJ databases">
        <title>Shewanella sp. M2.</title>
        <authorList>
            <person name="Hwang Y.J."/>
            <person name="Hwang C.Y."/>
        </authorList>
    </citation>
    <scope>NUCLEOTIDE SEQUENCE [LARGE SCALE GENOMIC DNA]</scope>
    <source>
        <strain evidence="2">LMG 19866</strain>
    </source>
</reference>
<gene>
    <name evidence="1" type="ORF">EGC82_04250</name>
</gene>
<dbReference type="EMBL" id="CP034015">
    <property type="protein sequence ID" value="AZG72044.1"/>
    <property type="molecule type" value="Genomic_DNA"/>
</dbReference>
<accession>A0A3G8LRH6</accession>
<organism evidence="1 2">
    <name type="scientific">Shewanella livingstonensis</name>
    <dbReference type="NCBI Taxonomy" id="150120"/>
    <lineage>
        <taxon>Bacteria</taxon>
        <taxon>Pseudomonadati</taxon>
        <taxon>Pseudomonadota</taxon>
        <taxon>Gammaproteobacteria</taxon>
        <taxon>Alteromonadales</taxon>
        <taxon>Shewanellaceae</taxon>
        <taxon>Shewanella</taxon>
    </lineage>
</organism>
<dbReference type="Proteomes" id="UP000278035">
    <property type="component" value="Chromosome"/>
</dbReference>
<dbReference type="AlphaFoldDB" id="A0A3G8LRH6"/>
<protein>
    <submittedName>
        <fullName evidence="1">Uncharacterized protein</fullName>
    </submittedName>
</protein>
<dbReference type="OrthoDB" id="6272765at2"/>
<sequence>MDIISRPYCNLLQLSLKRGIQLSVLLLATHSYADDSSVIGSHVMQGAGRASINQAAGDFNIQSNSHALGYSTSIETINYSQLPQSASPSEPNKQRLTVIDSQAFALFQGLASINQVSGELNMQANIGSIAMDSTLETIMGLGLNDQALTQVSSQLAPSSYQLSHYQAEIAPDSFLDAQGVMQVNQISGDNNVAINQFSLQLPSGN</sequence>
<proteinExistence type="predicted"/>
<dbReference type="RefSeq" id="WP_124729654.1">
    <property type="nucleotide sequence ID" value="NZ_CBCSKC010000086.1"/>
</dbReference>
<dbReference type="KEGG" id="slj:EGC82_04250"/>
<keyword evidence="2" id="KW-1185">Reference proteome</keyword>
<evidence type="ECO:0000313" key="2">
    <source>
        <dbReference type="Proteomes" id="UP000278035"/>
    </source>
</evidence>